<dbReference type="Proteomes" id="UP000005085">
    <property type="component" value="Unassembled WGS sequence"/>
</dbReference>
<accession>C3XIN8</accession>
<keyword evidence="2" id="KW-1185">Reference proteome</keyword>
<organism evidence="1 2">
    <name type="scientific">Helicobacter bilis ATCC 43879</name>
    <dbReference type="NCBI Taxonomy" id="613026"/>
    <lineage>
        <taxon>Bacteria</taxon>
        <taxon>Pseudomonadati</taxon>
        <taxon>Campylobacterota</taxon>
        <taxon>Epsilonproteobacteria</taxon>
        <taxon>Campylobacterales</taxon>
        <taxon>Helicobacteraceae</taxon>
        <taxon>Helicobacter</taxon>
    </lineage>
</organism>
<sequence length="90" mass="10681">MQYSYQVRYGGYSYKKSTKYLLQLLEDDEYFYIDSQEKEYIISHNKGYRYYYIGLNIRLPSDAGPGHIKTIFTKTCYGAKNTFVRGVNDK</sequence>
<evidence type="ECO:0000313" key="1">
    <source>
        <dbReference type="EMBL" id="EEO24877.1"/>
    </source>
</evidence>
<protein>
    <submittedName>
        <fullName evidence="1">Uncharacterized protein</fullName>
    </submittedName>
</protein>
<name>C3XIN8_9HELI</name>
<evidence type="ECO:0000313" key="2">
    <source>
        <dbReference type="Proteomes" id="UP000005085"/>
    </source>
</evidence>
<comment type="caution">
    <text evidence="1">The sequence shown here is derived from an EMBL/GenBank/DDBJ whole genome shotgun (WGS) entry which is preliminary data.</text>
</comment>
<reference evidence="1 2" key="1">
    <citation type="journal article" date="2014" name="Genome Announc.">
        <title>Draft genome sequences of six enterohepatic helicobacter species isolated from humans and one from rhesus macaques.</title>
        <authorList>
            <person name="Shen Z."/>
            <person name="Sheh A."/>
            <person name="Young S.K."/>
            <person name="Abouelliel A."/>
            <person name="Ward D.V."/>
            <person name="Earl A.M."/>
            <person name="Fox J.G."/>
        </authorList>
    </citation>
    <scope>NUCLEOTIDE SEQUENCE [LARGE SCALE GENOMIC DNA]</scope>
    <source>
        <strain evidence="1 2">ATCC 43879</strain>
    </source>
</reference>
<gene>
    <name evidence="1" type="ORF">HRAG_01934</name>
</gene>
<dbReference type="HOGENOM" id="CLU_2436741_0_0_7"/>
<proteinExistence type="predicted"/>
<dbReference type="EMBL" id="ACDN02000037">
    <property type="protein sequence ID" value="EEO24877.1"/>
    <property type="molecule type" value="Genomic_DNA"/>
</dbReference>
<dbReference type="AlphaFoldDB" id="C3XIN8"/>